<evidence type="ECO:0000256" key="1">
    <source>
        <dbReference type="SAM" id="MobiDB-lite"/>
    </source>
</evidence>
<gene>
    <name evidence="2" type="ORF">I553_10423</name>
</gene>
<protein>
    <submittedName>
        <fullName evidence="2">Uncharacterized protein</fullName>
    </submittedName>
</protein>
<feature type="region of interest" description="Disordered" evidence="1">
    <location>
        <begin position="1"/>
        <end position="26"/>
    </location>
</feature>
<reference evidence="2" key="1">
    <citation type="submission" date="2014-01" db="EMBL/GenBank/DDBJ databases">
        <authorList>
            <person name="Brown-Elliot B."/>
            <person name="Wallace R."/>
            <person name="Lenaerts A."/>
            <person name="Ordway D."/>
            <person name="DeGroote M.A."/>
            <person name="Parker T."/>
            <person name="Sizemore C."/>
            <person name="Tallon L.J."/>
            <person name="Sadzewicz L.K."/>
            <person name="Sengamalay N."/>
            <person name="Fraser C.M."/>
            <person name="Hine E."/>
            <person name="Shefchek K.A."/>
            <person name="Das S.P."/>
            <person name="Tettelin H."/>
        </authorList>
    </citation>
    <scope>NUCLEOTIDE SEQUENCE [LARGE SCALE GENOMIC DNA]</scope>
    <source>
        <strain evidence="2">4042</strain>
    </source>
</reference>
<comment type="caution">
    <text evidence="2">The sequence shown here is derived from an EMBL/GenBank/DDBJ whole genome shotgun (WGS) entry which is preliminary data.</text>
</comment>
<name>X8C9L7_MYCXE</name>
<feature type="non-terminal residue" evidence="2">
    <location>
        <position position="1"/>
    </location>
</feature>
<sequence>RLKASRLDNSTEAEIAPGSSPAADHRRLRLQPMDATATADFYELVVAGTSEAPPC</sequence>
<organism evidence="2">
    <name type="scientific">Mycobacterium xenopi 4042</name>
    <dbReference type="NCBI Taxonomy" id="1299334"/>
    <lineage>
        <taxon>Bacteria</taxon>
        <taxon>Bacillati</taxon>
        <taxon>Actinomycetota</taxon>
        <taxon>Actinomycetes</taxon>
        <taxon>Mycobacteriales</taxon>
        <taxon>Mycobacteriaceae</taxon>
        <taxon>Mycobacterium</taxon>
    </lineage>
</organism>
<dbReference type="EMBL" id="JAOB01000034">
    <property type="protein sequence ID" value="EUA52153.1"/>
    <property type="molecule type" value="Genomic_DNA"/>
</dbReference>
<evidence type="ECO:0000313" key="2">
    <source>
        <dbReference type="EMBL" id="EUA52153.1"/>
    </source>
</evidence>
<dbReference type="AlphaFoldDB" id="X8C9L7"/>
<accession>X8C9L7</accession>
<proteinExistence type="predicted"/>